<proteinExistence type="predicted"/>
<name>A0AAE0N684_9PEZI</name>
<accession>A0AAE0N684</accession>
<organism evidence="1 2">
    <name type="scientific">Lasiosphaeria ovina</name>
    <dbReference type="NCBI Taxonomy" id="92902"/>
    <lineage>
        <taxon>Eukaryota</taxon>
        <taxon>Fungi</taxon>
        <taxon>Dikarya</taxon>
        <taxon>Ascomycota</taxon>
        <taxon>Pezizomycotina</taxon>
        <taxon>Sordariomycetes</taxon>
        <taxon>Sordariomycetidae</taxon>
        <taxon>Sordariales</taxon>
        <taxon>Lasiosphaeriaceae</taxon>
        <taxon>Lasiosphaeria</taxon>
    </lineage>
</organism>
<sequence length="132" mass="15623">MVWLKDITIEGNLARSPWDYGKNGTITDFRRGSGDNNTFPAIEYGDVYELVTADEVICPLLNIYFLRLSGERKRRLYARVRRWRRKDKAARISLLQPILPIHPSSRSRMAMAMKSRNENRRYVFVCRKESRR</sequence>
<reference evidence="1" key="2">
    <citation type="submission" date="2023-06" db="EMBL/GenBank/DDBJ databases">
        <authorList>
            <consortium name="Lawrence Berkeley National Laboratory"/>
            <person name="Haridas S."/>
            <person name="Hensen N."/>
            <person name="Bonometti L."/>
            <person name="Westerberg I."/>
            <person name="Brannstrom I.O."/>
            <person name="Guillou S."/>
            <person name="Cros-Aarteil S."/>
            <person name="Calhoun S."/>
            <person name="Kuo A."/>
            <person name="Mondo S."/>
            <person name="Pangilinan J."/>
            <person name="Riley R."/>
            <person name="Labutti K."/>
            <person name="Andreopoulos B."/>
            <person name="Lipzen A."/>
            <person name="Chen C."/>
            <person name="Yanf M."/>
            <person name="Daum C."/>
            <person name="Ng V."/>
            <person name="Clum A."/>
            <person name="Steindorff A."/>
            <person name="Ohm R."/>
            <person name="Martin F."/>
            <person name="Silar P."/>
            <person name="Natvig D."/>
            <person name="Lalanne C."/>
            <person name="Gautier V."/>
            <person name="Ament-Velasquez S.L."/>
            <person name="Kruys A."/>
            <person name="Hutchinson M.I."/>
            <person name="Powell A.J."/>
            <person name="Barry K."/>
            <person name="Miller A.N."/>
            <person name="Grigoriev I.V."/>
            <person name="Debuchy R."/>
            <person name="Gladieux P."/>
            <person name="Thoren M.H."/>
            <person name="Johannesson H."/>
        </authorList>
    </citation>
    <scope>NUCLEOTIDE SEQUENCE</scope>
    <source>
        <strain evidence="1">CBS 958.72</strain>
    </source>
</reference>
<evidence type="ECO:0000313" key="1">
    <source>
        <dbReference type="EMBL" id="KAK3371698.1"/>
    </source>
</evidence>
<comment type="caution">
    <text evidence="1">The sequence shown here is derived from an EMBL/GenBank/DDBJ whole genome shotgun (WGS) entry which is preliminary data.</text>
</comment>
<dbReference type="Proteomes" id="UP001287356">
    <property type="component" value="Unassembled WGS sequence"/>
</dbReference>
<reference evidence="1" key="1">
    <citation type="journal article" date="2023" name="Mol. Phylogenet. Evol.">
        <title>Genome-scale phylogeny and comparative genomics of the fungal order Sordariales.</title>
        <authorList>
            <person name="Hensen N."/>
            <person name="Bonometti L."/>
            <person name="Westerberg I."/>
            <person name="Brannstrom I.O."/>
            <person name="Guillou S."/>
            <person name="Cros-Aarteil S."/>
            <person name="Calhoun S."/>
            <person name="Haridas S."/>
            <person name="Kuo A."/>
            <person name="Mondo S."/>
            <person name="Pangilinan J."/>
            <person name="Riley R."/>
            <person name="LaButti K."/>
            <person name="Andreopoulos B."/>
            <person name="Lipzen A."/>
            <person name="Chen C."/>
            <person name="Yan M."/>
            <person name="Daum C."/>
            <person name="Ng V."/>
            <person name="Clum A."/>
            <person name="Steindorff A."/>
            <person name="Ohm R.A."/>
            <person name="Martin F."/>
            <person name="Silar P."/>
            <person name="Natvig D.O."/>
            <person name="Lalanne C."/>
            <person name="Gautier V."/>
            <person name="Ament-Velasquez S.L."/>
            <person name="Kruys A."/>
            <person name="Hutchinson M.I."/>
            <person name="Powell A.J."/>
            <person name="Barry K."/>
            <person name="Miller A.N."/>
            <person name="Grigoriev I.V."/>
            <person name="Debuchy R."/>
            <person name="Gladieux P."/>
            <person name="Hiltunen Thoren M."/>
            <person name="Johannesson H."/>
        </authorList>
    </citation>
    <scope>NUCLEOTIDE SEQUENCE</scope>
    <source>
        <strain evidence="1">CBS 958.72</strain>
    </source>
</reference>
<keyword evidence="2" id="KW-1185">Reference proteome</keyword>
<gene>
    <name evidence="1" type="ORF">B0T24DRAFT_333947</name>
</gene>
<dbReference type="EMBL" id="JAULSN010000005">
    <property type="protein sequence ID" value="KAK3371698.1"/>
    <property type="molecule type" value="Genomic_DNA"/>
</dbReference>
<dbReference type="AlphaFoldDB" id="A0AAE0N684"/>
<evidence type="ECO:0000313" key="2">
    <source>
        <dbReference type="Proteomes" id="UP001287356"/>
    </source>
</evidence>
<protein>
    <submittedName>
        <fullName evidence="1">Uncharacterized protein</fullName>
    </submittedName>
</protein>